<dbReference type="GO" id="GO:0006355">
    <property type="term" value="P:regulation of DNA-templated transcription"/>
    <property type="evidence" value="ECO:0007669"/>
    <property type="project" value="InterPro"/>
</dbReference>
<protein>
    <recommendedName>
        <fullName evidence="1">Arc-like DNA binding domain-containing protein</fullName>
    </recommendedName>
</protein>
<reference evidence="3" key="1">
    <citation type="submission" date="2016-01" db="EMBL/GenBank/DDBJ databases">
        <authorList>
            <person name="Regsiter A."/>
            <person name="william w."/>
        </authorList>
    </citation>
    <scope>NUCLEOTIDE SEQUENCE [LARGE SCALE GENOMIC DNA]</scope>
    <source>
        <strain evidence="3">CFBP 6623</strain>
    </source>
</reference>
<name>A0A1S7NWJ1_9HYPH</name>
<feature type="domain" description="Arc-like DNA binding" evidence="1">
    <location>
        <begin position="12"/>
        <end position="58"/>
    </location>
</feature>
<evidence type="ECO:0000313" key="2">
    <source>
        <dbReference type="EMBL" id="CUX12301.1"/>
    </source>
</evidence>
<dbReference type="GO" id="GO:0003677">
    <property type="term" value="F:DNA binding"/>
    <property type="evidence" value="ECO:0007669"/>
    <property type="project" value="InterPro"/>
</dbReference>
<evidence type="ECO:0000259" key="1">
    <source>
        <dbReference type="Pfam" id="PF03869"/>
    </source>
</evidence>
<organism evidence="2 3">
    <name type="scientific">Agrobacterium tomkonis CFBP 6623</name>
    <dbReference type="NCBI Taxonomy" id="1183432"/>
    <lineage>
        <taxon>Bacteria</taxon>
        <taxon>Pseudomonadati</taxon>
        <taxon>Pseudomonadota</taxon>
        <taxon>Alphaproteobacteria</taxon>
        <taxon>Hyphomicrobiales</taxon>
        <taxon>Rhizobiaceae</taxon>
        <taxon>Rhizobium/Agrobacterium group</taxon>
        <taxon>Agrobacterium</taxon>
        <taxon>Agrobacterium tumefaciens complex</taxon>
    </lineage>
</organism>
<dbReference type="AlphaFoldDB" id="A0A1S7NWJ1"/>
<keyword evidence="3" id="KW-1185">Reference proteome</keyword>
<dbReference type="Gene3D" id="1.10.1220.10">
    <property type="entry name" value="Met repressor-like"/>
    <property type="match status" value="1"/>
</dbReference>
<dbReference type="InterPro" id="IPR005569">
    <property type="entry name" value="Arc_DNA-bd_dom"/>
</dbReference>
<sequence length="239" mass="26282">MSRFNKRTKVKDFDQFQLRLPPGMRATIAAMSADVDVSMNALIVHLIEQGMKAKGPATAPTVPSHGSITHPCMRKDEMNVATNTTAPAVEQELICDKVDRLARELSEALPQWFNGQFMAMVYPAGDVRGYWFRSLFRDENGEKTDPVVKAVQDYRDGCARFNAINSADWPLHGGEDAVIEKTYGGPMKALENWDRPCASRDGAIAALRHALAESEDIYCSDSIGPMLRAALGYLEGASA</sequence>
<dbReference type="RefSeq" id="WP_080841992.1">
    <property type="nucleotide sequence ID" value="NZ_LT009723.1"/>
</dbReference>
<dbReference type="Proteomes" id="UP000191988">
    <property type="component" value="Unassembled WGS sequence"/>
</dbReference>
<dbReference type="EMBL" id="FBWK01000009">
    <property type="protein sequence ID" value="CUX12301.1"/>
    <property type="molecule type" value="Genomic_DNA"/>
</dbReference>
<accession>A0A1S7NWJ1</accession>
<evidence type="ECO:0000313" key="3">
    <source>
        <dbReference type="Proteomes" id="UP000191988"/>
    </source>
</evidence>
<dbReference type="STRING" id="1183432.AGR3A_Cc170163"/>
<dbReference type="Pfam" id="PF03869">
    <property type="entry name" value="Arc"/>
    <property type="match status" value="1"/>
</dbReference>
<proteinExistence type="predicted"/>
<dbReference type="InterPro" id="IPR013321">
    <property type="entry name" value="Arc_rbn_hlx_hlx"/>
</dbReference>
<dbReference type="SUPFAM" id="SSF47598">
    <property type="entry name" value="Ribbon-helix-helix"/>
    <property type="match status" value="1"/>
</dbReference>
<dbReference type="InterPro" id="IPR010985">
    <property type="entry name" value="Ribbon_hlx_hlx"/>
</dbReference>
<gene>
    <name evidence="2" type="ORF">AGR3A_Cc170163</name>
</gene>